<name>A0A8B6CYK9_MYTGA</name>
<feature type="compositionally biased region" description="Polar residues" evidence="3">
    <location>
        <begin position="494"/>
        <end position="515"/>
    </location>
</feature>
<gene>
    <name evidence="6" type="ORF">MGAL_10B013455</name>
</gene>
<dbReference type="InterPro" id="IPR005162">
    <property type="entry name" value="Retrotrans_gag_dom"/>
</dbReference>
<feature type="domain" description="Peptidase A2" evidence="5">
    <location>
        <begin position="629"/>
        <end position="666"/>
    </location>
</feature>
<dbReference type="InterPro" id="IPR001995">
    <property type="entry name" value="Peptidase_A2_cat"/>
</dbReference>
<evidence type="ECO:0000313" key="7">
    <source>
        <dbReference type="Proteomes" id="UP000596742"/>
    </source>
</evidence>
<evidence type="ECO:0000313" key="6">
    <source>
        <dbReference type="EMBL" id="VDI12366.1"/>
    </source>
</evidence>
<evidence type="ECO:0000256" key="1">
    <source>
        <dbReference type="ARBA" id="ARBA00022801"/>
    </source>
</evidence>
<keyword evidence="2" id="KW-0863">Zinc-finger</keyword>
<feature type="compositionally biased region" description="Basic and acidic residues" evidence="3">
    <location>
        <begin position="757"/>
        <end position="770"/>
    </location>
</feature>
<keyword evidence="7" id="KW-1185">Reference proteome</keyword>
<sequence length="991" mass="113642">MQQKVQCLQQRLDQLQQGVINYAQPVQQQHLAAAPVFIPQQRLQQQVSEVVHQQPNYPEPRFQPPSSVTRIQQHKMIGHPTSMFQPPRGGPPPQAPTNVTPYNQQYIPGLTYPSLGQPNLSGYQPQPLHVPQLPIPGTQQQPPPSGAPKPHYNQPSVKQKEYNSDYYGRQRRSDPRHKYTGDSDTSYVSAYRQTRTKRRSEPEYNRPLENQQRDFSPLRSVRSFPLHRSRSSPRRSRGSSDSQSESDTDMQSSTSSQESRKKKKIENRQFLSSIPKTLRYSGKGNWKAFHTKFSGYAKIAEWTDEQKREQLCWCLDDAASEYYTLLLENNKTASFTDIISNMNKRFGHQELPETSQVQFQTSAQGEKETLEEWSERVLTLATRAYSRYSEQLMTEQAIMRFCQGCNDTVAGTEACISKPKSMDAALDMIRWCQYTRKAVSAIQKTSKKEEESLSEKSVNSPVVLGVGSTKSSMDNRLSRIEEYIEKMMSTVTSLVQEQSAKQGTSPNSRSPNQDNRYSDYSPRRNNGRSRGRGNNSGDRRYTRHDYYNNECFNCHQQGHYIKDCPDLYVQETGRQSVQKEPTSQQVSFDENNKDNSHESEGVVSGINTVRSLGAAKLFRVEVNIAGKKVLALVDSGSEVTILKDKIFDTLEPNPYVIRETTMYGAGTNMTMPCRLTSPIKFKIGDMQFNQQLYVAPVSCDMILGCDFIMHNRVVMNIRELTITVQNRNMPLILGGENMSHEPNVNIVHGPNTSGSSSDEKPNTEGNLRKEEHRKSLINVETIKISAVLTRKNPEKPFYTCPKSGKRERTCIQSRTDRKCPVKNCPVVVDRRDVKRHCFEEHLSEIFQTYHSKRLMEDRRFHQHRAYVVMLIAKWLTRQETVTAKDLVNFLNEKSFVPRSTHVTGIQMQVHRTVCKEMGWTDYFRYSLRPVNSPACLLNWRVLTSVLHFLTPEQQDMVAEGFNYNPRNPPEPEELAQMNGSFWPVFVNKPTC</sequence>
<organism evidence="6 7">
    <name type="scientific">Mytilus galloprovincialis</name>
    <name type="common">Mediterranean mussel</name>
    <dbReference type="NCBI Taxonomy" id="29158"/>
    <lineage>
        <taxon>Eukaryota</taxon>
        <taxon>Metazoa</taxon>
        <taxon>Spiralia</taxon>
        <taxon>Lophotrochozoa</taxon>
        <taxon>Mollusca</taxon>
        <taxon>Bivalvia</taxon>
        <taxon>Autobranchia</taxon>
        <taxon>Pteriomorphia</taxon>
        <taxon>Mytilida</taxon>
        <taxon>Mytiloidea</taxon>
        <taxon>Mytilidae</taxon>
        <taxon>Mytilinae</taxon>
        <taxon>Mytilus</taxon>
    </lineage>
</organism>
<feature type="compositionally biased region" description="Polar residues" evidence="3">
    <location>
        <begin position="97"/>
        <end position="106"/>
    </location>
</feature>
<dbReference type="SUPFAM" id="SSF50630">
    <property type="entry name" value="Acid proteases"/>
    <property type="match status" value="1"/>
</dbReference>
<evidence type="ECO:0008006" key="8">
    <source>
        <dbReference type="Google" id="ProtNLM"/>
    </source>
</evidence>
<dbReference type="EMBL" id="UYJE01002620">
    <property type="protein sequence ID" value="VDI12366.1"/>
    <property type="molecule type" value="Genomic_DNA"/>
</dbReference>
<dbReference type="PROSITE" id="PS00141">
    <property type="entry name" value="ASP_PROTEASE"/>
    <property type="match status" value="1"/>
</dbReference>
<feature type="domain" description="CCHC-type" evidence="4">
    <location>
        <begin position="551"/>
        <end position="566"/>
    </location>
</feature>
<feature type="compositionally biased region" description="Polar residues" evidence="3">
    <location>
        <begin position="182"/>
        <end position="193"/>
    </location>
</feature>
<evidence type="ECO:0000256" key="2">
    <source>
        <dbReference type="PROSITE-ProRule" id="PRU00047"/>
    </source>
</evidence>
<dbReference type="OrthoDB" id="8039307at2759"/>
<protein>
    <recommendedName>
        <fullName evidence="8">CCHC-type domain-containing protein</fullName>
    </recommendedName>
</protein>
<dbReference type="PANTHER" id="PTHR19963">
    <property type="entry name" value="CCHC-TYPE DOMAIN-CONTAINING PROTEIN"/>
    <property type="match status" value="1"/>
</dbReference>
<dbReference type="CDD" id="cd00303">
    <property type="entry name" value="retropepsin_like"/>
    <property type="match status" value="1"/>
</dbReference>
<feature type="compositionally biased region" description="Basic and acidic residues" evidence="3">
    <location>
        <begin position="171"/>
        <end position="181"/>
    </location>
</feature>
<dbReference type="Gene3D" id="2.40.70.10">
    <property type="entry name" value="Acid Proteases"/>
    <property type="match status" value="1"/>
</dbReference>
<dbReference type="GO" id="GO:0008270">
    <property type="term" value="F:zinc ion binding"/>
    <property type="evidence" value="ECO:0007669"/>
    <property type="project" value="UniProtKB-KW"/>
</dbReference>
<feature type="region of interest" description="Disordered" evidence="3">
    <location>
        <begin position="573"/>
        <end position="602"/>
    </location>
</feature>
<dbReference type="InterPro" id="IPR001878">
    <property type="entry name" value="Znf_CCHC"/>
</dbReference>
<keyword evidence="2" id="KW-0479">Metal-binding</keyword>
<dbReference type="Proteomes" id="UP000596742">
    <property type="component" value="Unassembled WGS sequence"/>
</dbReference>
<feature type="region of interest" description="Disordered" evidence="3">
    <location>
        <begin position="494"/>
        <end position="541"/>
    </location>
</feature>
<feature type="compositionally biased region" description="Low complexity" evidence="3">
    <location>
        <begin position="239"/>
        <end position="257"/>
    </location>
</feature>
<dbReference type="GO" id="GO:0004190">
    <property type="term" value="F:aspartic-type endopeptidase activity"/>
    <property type="evidence" value="ECO:0007669"/>
    <property type="project" value="InterPro"/>
</dbReference>
<feature type="compositionally biased region" description="Basic and acidic residues" evidence="3">
    <location>
        <begin position="590"/>
        <end position="600"/>
    </location>
</feature>
<dbReference type="Pfam" id="PF03732">
    <property type="entry name" value="Retrotrans_gag"/>
    <property type="match status" value="1"/>
</dbReference>
<dbReference type="GO" id="GO:0006508">
    <property type="term" value="P:proteolysis"/>
    <property type="evidence" value="ECO:0007669"/>
    <property type="project" value="InterPro"/>
</dbReference>
<reference evidence="6" key="1">
    <citation type="submission" date="2018-11" db="EMBL/GenBank/DDBJ databases">
        <authorList>
            <person name="Alioto T."/>
            <person name="Alioto T."/>
        </authorList>
    </citation>
    <scope>NUCLEOTIDE SEQUENCE</scope>
</reference>
<evidence type="ECO:0000259" key="5">
    <source>
        <dbReference type="PROSITE" id="PS50175"/>
    </source>
</evidence>
<dbReference type="AlphaFoldDB" id="A0A8B6CYK9"/>
<dbReference type="PANTHER" id="PTHR19963:SF30">
    <property type="entry name" value="ENDONUCLEASE_EXONUCLEASE_PHOSPHATASE DOMAIN-CONTAINING PROTEIN"/>
    <property type="match status" value="1"/>
</dbReference>
<dbReference type="SMART" id="SM00343">
    <property type="entry name" value="ZnF_C2HC"/>
    <property type="match status" value="1"/>
</dbReference>
<proteinExistence type="predicted"/>
<dbReference type="Gene3D" id="4.10.60.10">
    <property type="entry name" value="Zinc finger, CCHC-type"/>
    <property type="match status" value="1"/>
</dbReference>
<dbReference type="Pfam" id="PF13650">
    <property type="entry name" value="Asp_protease_2"/>
    <property type="match status" value="1"/>
</dbReference>
<keyword evidence="1" id="KW-0378">Hydrolase</keyword>
<feature type="compositionally biased region" description="Polar residues" evidence="3">
    <location>
        <begin position="573"/>
        <end position="589"/>
    </location>
</feature>
<feature type="compositionally biased region" description="Polar residues" evidence="3">
    <location>
        <begin position="114"/>
        <end position="124"/>
    </location>
</feature>
<dbReference type="InterPro" id="IPR021109">
    <property type="entry name" value="Peptidase_aspartic_dom_sf"/>
</dbReference>
<feature type="region of interest" description="Disordered" evidence="3">
    <location>
        <begin position="742"/>
        <end position="770"/>
    </location>
</feature>
<evidence type="ECO:0000259" key="4">
    <source>
        <dbReference type="PROSITE" id="PS50158"/>
    </source>
</evidence>
<keyword evidence="2" id="KW-0862">Zinc</keyword>
<dbReference type="SUPFAM" id="SSF57756">
    <property type="entry name" value="Retrovirus zinc finger-like domains"/>
    <property type="match status" value="1"/>
</dbReference>
<dbReference type="GO" id="GO:0003676">
    <property type="term" value="F:nucleic acid binding"/>
    <property type="evidence" value="ECO:0007669"/>
    <property type="project" value="InterPro"/>
</dbReference>
<dbReference type="InterPro" id="IPR001969">
    <property type="entry name" value="Aspartic_peptidase_AS"/>
</dbReference>
<feature type="region of interest" description="Disordered" evidence="3">
    <location>
        <begin position="79"/>
        <end position="268"/>
    </location>
</feature>
<dbReference type="PROSITE" id="PS50175">
    <property type="entry name" value="ASP_PROT_RETROV"/>
    <property type="match status" value="1"/>
</dbReference>
<comment type="caution">
    <text evidence="6">The sequence shown here is derived from an EMBL/GenBank/DDBJ whole genome shotgun (WGS) entry which is preliminary data.</text>
</comment>
<evidence type="ECO:0000256" key="3">
    <source>
        <dbReference type="SAM" id="MobiDB-lite"/>
    </source>
</evidence>
<feature type="compositionally biased region" description="Basic residues" evidence="3">
    <location>
        <begin position="225"/>
        <end position="237"/>
    </location>
</feature>
<dbReference type="PROSITE" id="PS50158">
    <property type="entry name" value="ZF_CCHC"/>
    <property type="match status" value="1"/>
</dbReference>
<dbReference type="InterPro" id="IPR036875">
    <property type="entry name" value="Znf_CCHC_sf"/>
</dbReference>
<accession>A0A8B6CYK9</accession>